<dbReference type="PANTHER" id="PTHR11183">
    <property type="entry name" value="GLYCOGENIN SUBFAMILY MEMBER"/>
    <property type="match status" value="1"/>
</dbReference>
<dbReference type="OrthoDB" id="2014201at2759"/>
<keyword evidence="1" id="KW-0812">Transmembrane</keyword>
<dbReference type="SUPFAM" id="SSF53448">
    <property type="entry name" value="Nucleotide-diphospho-sugar transferases"/>
    <property type="match status" value="1"/>
</dbReference>
<comment type="caution">
    <text evidence="2">The sequence shown here is derived from an EMBL/GenBank/DDBJ whole genome shotgun (WGS) entry which is preliminary data.</text>
</comment>
<dbReference type="AlphaFoldDB" id="A0A9P4IZZ2"/>
<dbReference type="Proteomes" id="UP000799439">
    <property type="component" value="Unassembled WGS sequence"/>
</dbReference>
<evidence type="ECO:0000313" key="3">
    <source>
        <dbReference type="Proteomes" id="UP000799439"/>
    </source>
</evidence>
<keyword evidence="1" id="KW-1133">Transmembrane helix</keyword>
<accession>A0A9P4IZZ2</accession>
<name>A0A9P4IZZ2_9PEZI</name>
<dbReference type="InterPro" id="IPR050587">
    <property type="entry name" value="GNT1/Glycosyltrans_8"/>
</dbReference>
<sequence length="387" mass="44061">MLLTSESRALPTPRFLSTMYQDRTHWRQRLRSKAVCTVASLVLLITVAAIISLSDYRVPLHKTISTSLHLNSPETPPTHLRGKNADPEAVHLKGVKSKYAFATFLAGTDQELEYKDDHYLIATRILAYQLLHANETRSSDPDIPFIVIVTDKVKEPSRERLRKDGAIVVEVPSLTADWLSPSISAWDNVMTKLRLWELVDFSRIAFLDADTVLAAPLDDIFSDPAADERHTNTSATMTWPSTPTAPAPTTYVFAGNAEHQHEHHFPPTDEGRDWPNIRYLNAGFFVLQPSLDLLRYYISILRMPDAFNSELPEQNLLNKIHSWEGDMPWKQLSTTLNVHYPTMKDVRAGAKSVHEKWWGGEDAELRIWMEGWRGRMEGFFEARDQAS</sequence>
<evidence type="ECO:0000256" key="1">
    <source>
        <dbReference type="SAM" id="Phobius"/>
    </source>
</evidence>
<protein>
    <submittedName>
        <fullName evidence="2">Glycosyltransferase family 8 protein</fullName>
    </submittedName>
</protein>
<keyword evidence="3" id="KW-1185">Reference proteome</keyword>
<dbReference type="InterPro" id="IPR029044">
    <property type="entry name" value="Nucleotide-diphossugar_trans"/>
</dbReference>
<gene>
    <name evidence="2" type="ORF">K461DRAFT_277744</name>
</gene>
<dbReference type="Gene3D" id="3.90.550.10">
    <property type="entry name" value="Spore Coat Polysaccharide Biosynthesis Protein SpsA, Chain A"/>
    <property type="match status" value="1"/>
</dbReference>
<proteinExistence type="predicted"/>
<keyword evidence="1" id="KW-0472">Membrane</keyword>
<evidence type="ECO:0000313" key="2">
    <source>
        <dbReference type="EMBL" id="KAF2152977.1"/>
    </source>
</evidence>
<dbReference type="EMBL" id="ML996085">
    <property type="protein sequence ID" value="KAF2152977.1"/>
    <property type="molecule type" value="Genomic_DNA"/>
</dbReference>
<organism evidence="2 3">
    <name type="scientific">Myriangium duriaei CBS 260.36</name>
    <dbReference type="NCBI Taxonomy" id="1168546"/>
    <lineage>
        <taxon>Eukaryota</taxon>
        <taxon>Fungi</taxon>
        <taxon>Dikarya</taxon>
        <taxon>Ascomycota</taxon>
        <taxon>Pezizomycotina</taxon>
        <taxon>Dothideomycetes</taxon>
        <taxon>Dothideomycetidae</taxon>
        <taxon>Myriangiales</taxon>
        <taxon>Myriangiaceae</taxon>
        <taxon>Myriangium</taxon>
    </lineage>
</organism>
<reference evidence="2" key="1">
    <citation type="journal article" date="2020" name="Stud. Mycol.">
        <title>101 Dothideomycetes genomes: a test case for predicting lifestyles and emergence of pathogens.</title>
        <authorList>
            <person name="Haridas S."/>
            <person name="Albert R."/>
            <person name="Binder M."/>
            <person name="Bloem J."/>
            <person name="Labutti K."/>
            <person name="Salamov A."/>
            <person name="Andreopoulos B."/>
            <person name="Baker S."/>
            <person name="Barry K."/>
            <person name="Bills G."/>
            <person name="Bluhm B."/>
            <person name="Cannon C."/>
            <person name="Castanera R."/>
            <person name="Culley D."/>
            <person name="Daum C."/>
            <person name="Ezra D."/>
            <person name="Gonzalez J."/>
            <person name="Henrissat B."/>
            <person name="Kuo A."/>
            <person name="Liang C."/>
            <person name="Lipzen A."/>
            <person name="Lutzoni F."/>
            <person name="Magnuson J."/>
            <person name="Mondo S."/>
            <person name="Nolan M."/>
            <person name="Ohm R."/>
            <person name="Pangilinan J."/>
            <person name="Park H.-J."/>
            <person name="Ramirez L."/>
            <person name="Alfaro M."/>
            <person name="Sun H."/>
            <person name="Tritt A."/>
            <person name="Yoshinaga Y."/>
            <person name="Zwiers L.-H."/>
            <person name="Turgeon B."/>
            <person name="Goodwin S."/>
            <person name="Spatafora J."/>
            <person name="Crous P."/>
            <person name="Grigoriev I."/>
        </authorList>
    </citation>
    <scope>NUCLEOTIDE SEQUENCE</scope>
    <source>
        <strain evidence="2">CBS 260.36</strain>
    </source>
</reference>
<feature type="transmembrane region" description="Helical" evidence="1">
    <location>
        <begin position="34"/>
        <end position="53"/>
    </location>
</feature>